<dbReference type="Pfam" id="PF13445">
    <property type="entry name" value="zf-RING_UBOX"/>
    <property type="match status" value="1"/>
</dbReference>
<dbReference type="GO" id="GO:0005737">
    <property type="term" value="C:cytoplasm"/>
    <property type="evidence" value="ECO:0007669"/>
    <property type="project" value="UniProtKB-SubCell"/>
</dbReference>
<dbReference type="GO" id="GO:0008270">
    <property type="term" value="F:zinc ion binding"/>
    <property type="evidence" value="ECO:0007669"/>
    <property type="project" value="UniProtKB-KW"/>
</dbReference>
<dbReference type="RefSeq" id="XP_062881041.1">
    <property type="nucleotide sequence ID" value="XM_063024971.1"/>
</dbReference>
<keyword evidence="2" id="KW-0963">Cytoplasm</keyword>
<dbReference type="GO" id="GO:0061630">
    <property type="term" value="F:ubiquitin protein ligase activity"/>
    <property type="evidence" value="ECO:0007669"/>
    <property type="project" value="InterPro"/>
</dbReference>
<evidence type="ECO:0000256" key="1">
    <source>
        <dbReference type="ARBA" id="ARBA00004496"/>
    </source>
</evidence>
<protein>
    <recommendedName>
        <fullName evidence="8">GID complex catalytic subunit 2</fullName>
    </recommendedName>
    <alternativeName>
        <fullName evidence="7">Glucose-induced degradation protein 2</fullName>
    </alternativeName>
</protein>
<evidence type="ECO:0000256" key="3">
    <source>
        <dbReference type="ARBA" id="ARBA00022723"/>
    </source>
</evidence>
<evidence type="ECO:0000259" key="10">
    <source>
        <dbReference type="PROSITE" id="PS51867"/>
    </source>
</evidence>
<dbReference type="InterPro" id="IPR027370">
    <property type="entry name" value="Znf-RING_euk"/>
</dbReference>
<gene>
    <name evidence="11" type="ORF">CNBG_0914</name>
</gene>
<proteinExistence type="inferred from homology"/>
<dbReference type="EMBL" id="CP025760">
    <property type="protein sequence ID" value="KGB75076.1"/>
    <property type="molecule type" value="Genomic_DNA"/>
</dbReference>
<dbReference type="InterPro" id="IPR045098">
    <property type="entry name" value="Fyv10_fam"/>
</dbReference>
<dbReference type="InterPro" id="IPR044063">
    <property type="entry name" value="ZF_RING_GID"/>
</dbReference>
<dbReference type="PANTHER" id="PTHR12170:SF3">
    <property type="entry name" value="GH10162P"/>
    <property type="match status" value="1"/>
</dbReference>
<dbReference type="AlphaFoldDB" id="A0A095D0W4"/>
<dbReference type="OrthoDB" id="1933281at2759"/>
<sequence>MEVSPALSALEALSSSTSTSSSGPVNVLIDDHLAQAKRRIIAGEDPRTVVQELQKAVAKSKKEVEKNLKAWYFALGNVGKAIDKTFPAQLSAISRAYEGPSLFVDKDASQALDKAVLESLGRRGLWDAVAALETETSLTFSSERRLLAEELQRITTCLLSNDISPALEWCEENKSFIQSPPHPSSLPYFLHRAVFKSIEDPAHAIMYARQHMMTYLPLYPVTKLITSRLYDGANKSEFKGQDTEMEGTVIDPFEEENAVDLAALVTMFQSEFKRRHQWPKEDPLEVAVDLGSKGGALNVIEKARRVMGEHLGHVRAWTDLPMEVPLPPSRRYHSVFVCPVSKEQATESNPPKILVCGHVIASESFERLLKGGRREVKCPYCPVETAQSAAQRLYF</sequence>
<dbReference type="VEuPathDB" id="FungiDB:CNBG_0914"/>
<reference evidence="11 12" key="1">
    <citation type="journal article" date="2011" name="MBio">
        <title>Genome variation in Cryptococcus gattii, an emerging pathogen of immunocompetent hosts.</title>
        <authorList>
            <person name="D'Souza C.A."/>
            <person name="Kronstad J.W."/>
            <person name="Taylor G."/>
            <person name="Warren R."/>
            <person name="Yuen M."/>
            <person name="Hu G."/>
            <person name="Jung W.H."/>
            <person name="Sham A."/>
            <person name="Kidd S.E."/>
            <person name="Tangen K."/>
            <person name="Lee N."/>
            <person name="Zeilmaker T."/>
            <person name="Sawkins J."/>
            <person name="McVicker G."/>
            <person name="Shah S."/>
            <person name="Gnerre S."/>
            <person name="Griggs A."/>
            <person name="Zeng Q."/>
            <person name="Bartlett K."/>
            <person name="Li W."/>
            <person name="Wang X."/>
            <person name="Heitman J."/>
            <person name="Stajich J.E."/>
            <person name="Fraser J.A."/>
            <person name="Meyer W."/>
            <person name="Carter D."/>
            <person name="Schein J."/>
            <person name="Krzywinski M."/>
            <person name="Kwon-Chung K.J."/>
            <person name="Varma A."/>
            <person name="Wang J."/>
            <person name="Brunham R."/>
            <person name="Fyfe M."/>
            <person name="Ouellette B.F."/>
            <person name="Siddiqui A."/>
            <person name="Marra M."/>
            <person name="Jones S."/>
            <person name="Holt R."/>
            <person name="Birren B.W."/>
            <person name="Galagan J.E."/>
            <person name="Cuomo C.A."/>
        </authorList>
    </citation>
    <scope>NUCLEOTIDE SEQUENCE [LARGE SCALE GENOMIC DNA]</scope>
    <source>
        <strain evidence="11 12">R265</strain>
    </source>
</reference>
<evidence type="ECO:0000313" key="12">
    <source>
        <dbReference type="Proteomes" id="UP000029445"/>
    </source>
</evidence>
<dbReference type="SUPFAM" id="SSF57850">
    <property type="entry name" value="RING/U-box"/>
    <property type="match status" value="1"/>
</dbReference>
<evidence type="ECO:0000256" key="7">
    <source>
        <dbReference type="ARBA" id="ARBA00075398"/>
    </source>
</evidence>
<dbReference type="InterPro" id="IPR024964">
    <property type="entry name" value="CTLH/CRA"/>
</dbReference>
<keyword evidence="4 9" id="KW-0863">Zinc-finger</keyword>
<feature type="domain" description="RING-Gid-type" evidence="10">
    <location>
        <begin position="338"/>
        <end position="381"/>
    </location>
</feature>
<evidence type="ECO:0000256" key="2">
    <source>
        <dbReference type="ARBA" id="ARBA00022490"/>
    </source>
</evidence>
<dbReference type="InterPro" id="IPR037683">
    <property type="entry name" value="Rmd5_dRing"/>
</dbReference>
<keyword evidence="5" id="KW-0862">Zinc</keyword>
<evidence type="ECO:0000256" key="5">
    <source>
        <dbReference type="ARBA" id="ARBA00022833"/>
    </source>
</evidence>
<dbReference type="CDD" id="cd16652">
    <property type="entry name" value="dRING_Rmd5p-like"/>
    <property type="match status" value="1"/>
</dbReference>
<evidence type="ECO:0000256" key="8">
    <source>
        <dbReference type="ARBA" id="ARBA00080744"/>
    </source>
</evidence>
<dbReference type="Gene3D" id="3.30.40.10">
    <property type="entry name" value="Zinc/RING finger domain, C3HC4 (zinc finger)"/>
    <property type="match status" value="1"/>
</dbReference>
<dbReference type="HOGENOM" id="CLU_020227_0_0_1"/>
<feature type="zinc finger region" description="RING-Gid-type" evidence="9">
    <location>
        <begin position="338"/>
        <end position="381"/>
    </location>
</feature>
<dbReference type="InterPro" id="IPR013083">
    <property type="entry name" value="Znf_RING/FYVE/PHD"/>
</dbReference>
<dbReference type="GeneID" id="88177125"/>
<comment type="similarity">
    <text evidence="6">Belongs to the RMD5/GID2 family.</text>
</comment>
<organism evidence="11 12">
    <name type="scientific">Cryptococcus deuterogattii (strain R265)</name>
    <name type="common">Cryptococcus gattii VGII (strain R265)</name>
    <dbReference type="NCBI Taxonomy" id="294750"/>
    <lineage>
        <taxon>Eukaryota</taxon>
        <taxon>Fungi</taxon>
        <taxon>Dikarya</taxon>
        <taxon>Basidiomycota</taxon>
        <taxon>Agaricomycotina</taxon>
        <taxon>Tremellomycetes</taxon>
        <taxon>Tremellales</taxon>
        <taxon>Cryptococcaceae</taxon>
        <taxon>Cryptococcus</taxon>
        <taxon>Cryptococcus gattii species complex</taxon>
    </lineage>
</organism>
<reference evidence="11 12" key="2">
    <citation type="journal article" date="2018" name="Proc. Natl. Acad. Sci.">
        <title>RNAi is a critical determinant of centromere evolution in closely related fungi.</title>
        <authorList>
            <person name="Yadav V."/>
            <person name="Sun S."/>
            <person name="Billmyre R.B."/>
            <person name="Thimmappa B.C."/>
            <person name="Shea T."/>
            <person name="Lintner R."/>
            <person name="Bakkeren G."/>
            <person name="Cuomo C.A."/>
            <person name="Heitman J."/>
            <person name="Sanyal K."/>
        </authorList>
    </citation>
    <scope>NUCLEOTIDE SEQUENCE [LARGE SCALE GENOMIC DNA]</scope>
    <source>
        <strain evidence="11 12">R265</strain>
    </source>
</reference>
<accession>A0A095D0W4</accession>
<evidence type="ECO:0000256" key="6">
    <source>
        <dbReference type="ARBA" id="ARBA00061136"/>
    </source>
</evidence>
<name>A0A095D0W4_CRYD2</name>
<keyword evidence="12" id="KW-1185">Reference proteome</keyword>
<dbReference type="FunFam" id="3.30.40.10:FF:000143">
    <property type="entry name" value="Regulator of gluconeogenesis Rmd5"/>
    <property type="match status" value="1"/>
</dbReference>
<dbReference type="Pfam" id="PF10607">
    <property type="entry name" value="CTLH"/>
    <property type="match status" value="1"/>
</dbReference>
<dbReference type="Proteomes" id="UP000029445">
    <property type="component" value="Chromosome 2"/>
</dbReference>
<dbReference type="OMA" id="LIRECKM"/>
<evidence type="ECO:0000256" key="9">
    <source>
        <dbReference type="PROSITE-ProRule" id="PRU01215"/>
    </source>
</evidence>
<evidence type="ECO:0000256" key="4">
    <source>
        <dbReference type="ARBA" id="ARBA00022771"/>
    </source>
</evidence>
<dbReference type="STRING" id="294750.A0A095D0W4"/>
<comment type="subcellular location">
    <subcellularLocation>
        <location evidence="1">Cytoplasm</location>
    </subcellularLocation>
</comment>
<dbReference type="PROSITE" id="PS51867">
    <property type="entry name" value="ZF_RING_GID"/>
    <property type="match status" value="1"/>
</dbReference>
<dbReference type="GO" id="GO:0034657">
    <property type="term" value="C:GID complex"/>
    <property type="evidence" value="ECO:0007669"/>
    <property type="project" value="TreeGrafter"/>
</dbReference>
<dbReference type="GO" id="GO:0043161">
    <property type="term" value="P:proteasome-mediated ubiquitin-dependent protein catabolic process"/>
    <property type="evidence" value="ECO:0007669"/>
    <property type="project" value="InterPro"/>
</dbReference>
<keyword evidence="3" id="KW-0479">Metal-binding</keyword>
<dbReference type="GO" id="GO:0005634">
    <property type="term" value="C:nucleus"/>
    <property type="evidence" value="ECO:0007669"/>
    <property type="project" value="TreeGrafter"/>
</dbReference>
<dbReference type="KEGG" id="cdeu:CNBG_0914"/>
<dbReference type="PANTHER" id="PTHR12170">
    <property type="entry name" value="MACROPHAGE ERYTHROBLAST ATTACHER-RELATED"/>
    <property type="match status" value="1"/>
</dbReference>
<evidence type="ECO:0000313" key="11">
    <source>
        <dbReference type="EMBL" id="KGB75076.1"/>
    </source>
</evidence>